<keyword evidence="7" id="KW-0808">Transferase</keyword>
<dbReference type="Gene3D" id="3.90.105.10">
    <property type="entry name" value="Molybdopterin biosynthesis moea protein, domain 2"/>
    <property type="match status" value="1"/>
</dbReference>
<dbReference type="InterPro" id="IPR005110">
    <property type="entry name" value="MoeA_linker/N"/>
</dbReference>
<dbReference type="Gene3D" id="3.40.980.10">
    <property type="entry name" value="MoaB/Mog-like domain"/>
    <property type="match status" value="1"/>
</dbReference>
<protein>
    <recommendedName>
        <fullName evidence="7">Molybdopterin molybdenumtransferase</fullName>
        <ecNumber evidence="7">2.10.1.1</ecNumber>
    </recommendedName>
</protein>
<dbReference type="Pfam" id="PF03453">
    <property type="entry name" value="MoeA_N"/>
    <property type="match status" value="1"/>
</dbReference>
<dbReference type="Gene3D" id="2.40.340.10">
    <property type="entry name" value="MoeA, C-terminal, domain IV"/>
    <property type="match status" value="1"/>
</dbReference>
<dbReference type="EC" id="2.10.1.1" evidence="7"/>
<dbReference type="InterPro" id="IPR001453">
    <property type="entry name" value="MoaB/Mog_dom"/>
</dbReference>
<comment type="catalytic activity">
    <reaction evidence="6">
        <text>adenylyl-molybdopterin + molybdate = Mo-molybdopterin + AMP + H(+)</text>
        <dbReference type="Rhea" id="RHEA:35047"/>
        <dbReference type="ChEBI" id="CHEBI:15378"/>
        <dbReference type="ChEBI" id="CHEBI:36264"/>
        <dbReference type="ChEBI" id="CHEBI:62727"/>
        <dbReference type="ChEBI" id="CHEBI:71302"/>
        <dbReference type="ChEBI" id="CHEBI:456215"/>
        <dbReference type="EC" id="2.10.1.1"/>
    </reaction>
</comment>
<comment type="similarity">
    <text evidence="3 7">Belongs to the MoeA family.</text>
</comment>
<evidence type="ECO:0000256" key="1">
    <source>
        <dbReference type="ARBA" id="ARBA00002901"/>
    </source>
</evidence>
<dbReference type="PANTHER" id="PTHR10192:SF5">
    <property type="entry name" value="GEPHYRIN"/>
    <property type="match status" value="1"/>
</dbReference>
<sequence>MVSVAEYRRIVAEHMANLRRVETVPLLDCLTCTRLAAATVRSEVPVPGFANSQMDGFAVRAADLAPALPLAPMIAAGAEAPALPAGHAAPIMTGARLPEGADAVVPVEETLTGFTDATSVTLAEAALASTTPGRFVRGIGTDIAPGDVLVREGDVLTPARLGVLASCGVTELEVYAPVRVLVVTTGDEVVPVGTPVTGHHSALVHDANGPAMSATLAAAGAHVVDLVHVRDEPAALHEALALRAGAIDLVVSMGGISMGQREVVKLAAEADPDSRMEFTKVAMQPGGPQGIGTLAGVPWIGLPGNPVSGLVSAEMFLRPALLGLDPEAPARPQSRAVLRTSTPEGSPAGKLQVRRARVAQAVQAVGAQADGASTADGSAGTAVPEVSLVSGPSSHLLRAYAESNAFVLVPEDVTELRDGDEVTVWHLG</sequence>
<dbReference type="RefSeq" id="WP_344308754.1">
    <property type="nucleotide sequence ID" value="NZ_BAAANO010000015.1"/>
</dbReference>
<dbReference type="InterPro" id="IPR036425">
    <property type="entry name" value="MoaB/Mog-like_dom_sf"/>
</dbReference>
<keyword evidence="7" id="KW-0479">Metal-binding</keyword>
<dbReference type="SUPFAM" id="SSF63867">
    <property type="entry name" value="MoeA C-terminal domain-like"/>
    <property type="match status" value="1"/>
</dbReference>
<proteinExistence type="inferred from homology"/>
<gene>
    <name evidence="9" type="ORF">GCM10009755_16910</name>
</gene>
<dbReference type="SUPFAM" id="SSF63882">
    <property type="entry name" value="MoeA N-terminal region -like"/>
    <property type="match status" value="1"/>
</dbReference>
<dbReference type="InterPro" id="IPR036688">
    <property type="entry name" value="MoeA_C_domain_IV_sf"/>
</dbReference>
<evidence type="ECO:0000256" key="5">
    <source>
        <dbReference type="ARBA" id="ARBA00023150"/>
    </source>
</evidence>
<keyword evidence="10" id="KW-1185">Reference proteome</keyword>
<keyword evidence="5 7" id="KW-0501">Molybdenum cofactor biosynthesis</keyword>
<dbReference type="PANTHER" id="PTHR10192">
    <property type="entry name" value="MOLYBDOPTERIN BIOSYNTHESIS PROTEIN"/>
    <property type="match status" value="1"/>
</dbReference>
<dbReference type="NCBIfam" id="NF045515">
    <property type="entry name" value="Glp_gephyrin"/>
    <property type="match status" value="1"/>
</dbReference>
<evidence type="ECO:0000256" key="7">
    <source>
        <dbReference type="RuleBase" id="RU365090"/>
    </source>
</evidence>
<dbReference type="EMBL" id="BAAANO010000015">
    <property type="protein sequence ID" value="GAA2007265.1"/>
    <property type="molecule type" value="Genomic_DNA"/>
</dbReference>
<evidence type="ECO:0000256" key="3">
    <source>
        <dbReference type="ARBA" id="ARBA00010763"/>
    </source>
</evidence>
<dbReference type="SUPFAM" id="SSF53218">
    <property type="entry name" value="Molybdenum cofactor biosynthesis proteins"/>
    <property type="match status" value="1"/>
</dbReference>
<comment type="pathway">
    <text evidence="2 7">Cofactor biosynthesis; molybdopterin biosynthesis.</text>
</comment>
<evidence type="ECO:0000313" key="9">
    <source>
        <dbReference type="EMBL" id="GAA2007265.1"/>
    </source>
</evidence>
<dbReference type="InterPro" id="IPR005111">
    <property type="entry name" value="MoeA_C_domain_IV"/>
</dbReference>
<reference evidence="9 10" key="1">
    <citation type="journal article" date="2019" name="Int. J. Syst. Evol. Microbiol.">
        <title>The Global Catalogue of Microorganisms (GCM) 10K type strain sequencing project: providing services to taxonomists for standard genome sequencing and annotation.</title>
        <authorList>
            <consortium name="The Broad Institute Genomics Platform"/>
            <consortium name="The Broad Institute Genome Sequencing Center for Infectious Disease"/>
            <person name="Wu L."/>
            <person name="Ma J."/>
        </authorList>
    </citation>
    <scope>NUCLEOTIDE SEQUENCE [LARGE SCALE GENOMIC DNA]</scope>
    <source>
        <strain evidence="9 10">JCM 14546</strain>
    </source>
</reference>
<dbReference type="Pfam" id="PF00994">
    <property type="entry name" value="MoCF_biosynth"/>
    <property type="match status" value="1"/>
</dbReference>
<evidence type="ECO:0000259" key="8">
    <source>
        <dbReference type="SMART" id="SM00852"/>
    </source>
</evidence>
<comment type="caution">
    <text evidence="9">The sequence shown here is derived from an EMBL/GenBank/DDBJ whole genome shotgun (WGS) entry which is preliminary data.</text>
</comment>
<keyword evidence="4 7" id="KW-0500">Molybdenum</keyword>
<keyword evidence="7" id="KW-0460">Magnesium</keyword>
<comment type="cofactor">
    <cofactor evidence="7">
        <name>Mg(2+)</name>
        <dbReference type="ChEBI" id="CHEBI:18420"/>
    </cofactor>
</comment>
<accession>A0ABN2TEY0</accession>
<organism evidence="9 10">
    <name type="scientific">Brevibacterium samyangense</name>
    <dbReference type="NCBI Taxonomy" id="366888"/>
    <lineage>
        <taxon>Bacteria</taxon>
        <taxon>Bacillati</taxon>
        <taxon>Actinomycetota</taxon>
        <taxon>Actinomycetes</taxon>
        <taxon>Micrococcales</taxon>
        <taxon>Brevibacteriaceae</taxon>
        <taxon>Brevibacterium</taxon>
    </lineage>
</organism>
<evidence type="ECO:0000256" key="2">
    <source>
        <dbReference type="ARBA" id="ARBA00005046"/>
    </source>
</evidence>
<feature type="domain" description="MoaB/Mog" evidence="8">
    <location>
        <begin position="181"/>
        <end position="323"/>
    </location>
</feature>
<dbReference type="SMART" id="SM00852">
    <property type="entry name" value="MoCF_biosynth"/>
    <property type="match status" value="1"/>
</dbReference>
<comment type="function">
    <text evidence="1 7">Catalyzes the insertion of molybdate into adenylated molybdopterin with the concomitant release of AMP.</text>
</comment>
<dbReference type="CDD" id="cd00887">
    <property type="entry name" value="MoeA"/>
    <property type="match status" value="1"/>
</dbReference>
<dbReference type="Proteomes" id="UP001500755">
    <property type="component" value="Unassembled WGS sequence"/>
</dbReference>
<evidence type="ECO:0000256" key="4">
    <source>
        <dbReference type="ARBA" id="ARBA00022505"/>
    </source>
</evidence>
<dbReference type="InterPro" id="IPR038987">
    <property type="entry name" value="MoeA-like"/>
</dbReference>
<evidence type="ECO:0000256" key="6">
    <source>
        <dbReference type="ARBA" id="ARBA00047317"/>
    </source>
</evidence>
<evidence type="ECO:0000313" key="10">
    <source>
        <dbReference type="Proteomes" id="UP001500755"/>
    </source>
</evidence>
<name>A0ABN2TEY0_9MICO</name>
<dbReference type="InterPro" id="IPR036135">
    <property type="entry name" value="MoeA_linker/N_sf"/>
</dbReference>
<dbReference type="Gene3D" id="2.170.190.11">
    <property type="entry name" value="Molybdopterin biosynthesis moea protein, domain 3"/>
    <property type="match status" value="1"/>
</dbReference>
<dbReference type="Pfam" id="PF03454">
    <property type="entry name" value="MoeA_C"/>
    <property type="match status" value="1"/>
</dbReference>